<protein>
    <submittedName>
        <fullName evidence="2">Uncharacterized protein</fullName>
    </submittedName>
</protein>
<feature type="region of interest" description="Disordered" evidence="1">
    <location>
        <begin position="1"/>
        <end position="41"/>
    </location>
</feature>
<comment type="caution">
    <text evidence="2">The sequence shown here is derived from an EMBL/GenBank/DDBJ whole genome shotgun (WGS) entry which is preliminary data.</text>
</comment>
<name>A0AAQ4EJU6_AMBAM</name>
<evidence type="ECO:0000313" key="2">
    <source>
        <dbReference type="EMBL" id="KAK8774888.1"/>
    </source>
</evidence>
<dbReference type="EMBL" id="JARKHS020014879">
    <property type="protein sequence ID" value="KAK8774888.1"/>
    <property type="molecule type" value="Genomic_DNA"/>
</dbReference>
<dbReference type="AlphaFoldDB" id="A0AAQ4EJU6"/>
<gene>
    <name evidence="2" type="ORF">V5799_010579</name>
</gene>
<evidence type="ECO:0000256" key="1">
    <source>
        <dbReference type="SAM" id="MobiDB-lite"/>
    </source>
</evidence>
<dbReference type="Proteomes" id="UP001321473">
    <property type="component" value="Unassembled WGS sequence"/>
</dbReference>
<evidence type="ECO:0000313" key="3">
    <source>
        <dbReference type="Proteomes" id="UP001321473"/>
    </source>
</evidence>
<organism evidence="2 3">
    <name type="scientific">Amblyomma americanum</name>
    <name type="common">Lone star tick</name>
    <dbReference type="NCBI Taxonomy" id="6943"/>
    <lineage>
        <taxon>Eukaryota</taxon>
        <taxon>Metazoa</taxon>
        <taxon>Ecdysozoa</taxon>
        <taxon>Arthropoda</taxon>
        <taxon>Chelicerata</taxon>
        <taxon>Arachnida</taxon>
        <taxon>Acari</taxon>
        <taxon>Parasitiformes</taxon>
        <taxon>Ixodida</taxon>
        <taxon>Ixodoidea</taxon>
        <taxon>Ixodidae</taxon>
        <taxon>Amblyomminae</taxon>
        <taxon>Amblyomma</taxon>
    </lineage>
</organism>
<feature type="non-terminal residue" evidence="2">
    <location>
        <position position="83"/>
    </location>
</feature>
<reference evidence="2 3" key="1">
    <citation type="journal article" date="2023" name="Arcadia Sci">
        <title>De novo assembly of a long-read Amblyomma americanum tick genome.</title>
        <authorList>
            <person name="Chou S."/>
            <person name="Poskanzer K.E."/>
            <person name="Rollins M."/>
            <person name="Thuy-Boun P.S."/>
        </authorList>
    </citation>
    <scope>NUCLEOTIDE SEQUENCE [LARGE SCALE GENOMIC DNA]</scope>
    <source>
        <strain evidence="2">F_SG_1</strain>
        <tissue evidence="2">Salivary glands</tissue>
    </source>
</reference>
<keyword evidence="3" id="KW-1185">Reference proteome</keyword>
<sequence length="83" mass="9185">MSPGEKSKMTAQLIRGTRDRTRPYKRRFAKPHCSQSGFISPQVAPPDQRLVVAAGRLPITCVELSAIKEKNEHQPARNSQAGT</sequence>
<proteinExistence type="predicted"/>
<accession>A0AAQ4EJU6</accession>